<name>A0A6H0KGW1_9BACE</name>
<dbReference type="PROSITE" id="PS51257">
    <property type="entry name" value="PROKAR_LIPOPROTEIN"/>
    <property type="match status" value="1"/>
</dbReference>
<dbReference type="SUPFAM" id="SSF53474">
    <property type="entry name" value="alpha/beta-Hydrolases"/>
    <property type="match status" value="1"/>
</dbReference>
<evidence type="ECO:0000313" key="3">
    <source>
        <dbReference type="Proteomes" id="UP000501780"/>
    </source>
</evidence>
<organism evidence="2 3">
    <name type="scientific">Bacteroides faecium</name>
    <dbReference type="NCBI Taxonomy" id="2715212"/>
    <lineage>
        <taxon>Bacteria</taxon>
        <taxon>Pseudomonadati</taxon>
        <taxon>Bacteroidota</taxon>
        <taxon>Bacteroidia</taxon>
        <taxon>Bacteroidales</taxon>
        <taxon>Bacteroidaceae</taxon>
        <taxon>Bacteroides</taxon>
    </lineage>
</organism>
<gene>
    <name evidence="2" type="ORF">BacF7301_10460</name>
</gene>
<feature type="region of interest" description="Disordered" evidence="1">
    <location>
        <begin position="25"/>
        <end position="51"/>
    </location>
</feature>
<dbReference type="InterPro" id="IPR029058">
    <property type="entry name" value="AB_hydrolase_fold"/>
</dbReference>
<reference evidence="2 3" key="1">
    <citation type="submission" date="2020-03" db="EMBL/GenBank/DDBJ databases">
        <title>Genomic analysis of Bacteroides faecium CBA7301.</title>
        <authorList>
            <person name="Kim J."/>
            <person name="Roh S.W."/>
        </authorList>
    </citation>
    <scope>NUCLEOTIDE SEQUENCE [LARGE SCALE GENOMIC DNA]</scope>
    <source>
        <strain evidence="2 3">CBA7301</strain>
    </source>
</reference>
<dbReference type="Gene3D" id="3.40.50.1820">
    <property type="entry name" value="alpha/beta hydrolase"/>
    <property type="match status" value="1"/>
</dbReference>
<dbReference type="AlphaFoldDB" id="A0A6H0KGW1"/>
<feature type="compositionally biased region" description="Basic and acidic residues" evidence="1">
    <location>
        <begin position="31"/>
        <end position="43"/>
    </location>
</feature>
<proteinExistence type="predicted"/>
<dbReference type="Proteomes" id="UP000501780">
    <property type="component" value="Chromosome"/>
</dbReference>
<evidence type="ECO:0000313" key="2">
    <source>
        <dbReference type="EMBL" id="QIU92632.1"/>
    </source>
</evidence>
<dbReference type="RefSeq" id="WP_167959397.1">
    <property type="nucleotide sequence ID" value="NZ_CP050831.1"/>
</dbReference>
<dbReference type="EMBL" id="CP050831">
    <property type="protein sequence ID" value="QIU92632.1"/>
    <property type="molecule type" value="Genomic_DNA"/>
</dbReference>
<evidence type="ECO:0008006" key="4">
    <source>
        <dbReference type="Google" id="ProtNLM"/>
    </source>
</evidence>
<sequence>MKSFIYIMGIVLLAVFCSCEKQGEQDQGTEQGKEQGQGEKPEPESPEDDDLIVTPGIREQLRVNYANDDPRQYLVVFTTGLSRKCPVYLWAHTNSWDPVNHPQLAEQVSTDILEPLLKRGIAVVSWESVNQVETNTHIKTCEADMKLVYAWMKEHADEYLLNLDSLYVGGGSRGSIVSWRFIHENPELVKGGWFAEALPYPAGTSPDIILPITNASPYVRLTYKYNQSTHPAEEIHHPKYGWKVYRKYQELGIENKIEVLEDMGDAYYNGLWKFIRNSKLKPSSKDNN</sequence>
<protein>
    <recommendedName>
        <fullName evidence="4">Alpha/beta hydrolase</fullName>
    </recommendedName>
</protein>
<dbReference type="KEGG" id="bfc:BacF7301_10460"/>
<evidence type="ECO:0000256" key="1">
    <source>
        <dbReference type="SAM" id="MobiDB-lite"/>
    </source>
</evidence>
<accession>A0A6H0KGW1</accession>
<keyword evidence="3" id="KW-1185">Reference proteome</keyword>